<evidence type="ECO:0000256" key="9">
    <source>
        <dbReference type="ARBA" id="ARBA00069174"/>
    </source>
</evidence>
<dbReference type="Proteomes" id="UP000601768">
    <property type="component" value="Unassembled WGS sequence"/>
</dbReference>
<dbReference type="SUPFAM" id="SSF56752">
    <property type="entry name" value="D-aminoacid aminotransferase-like PLP-dependent enzymes"/>
    <property type="match status" value="1"/>
</dbReference>
<dbReference type="InterPro" id="IPR036038">
    <property type="entry name" value="Aminotransferase-like"/>
</dbReference>
<dbReference type="PROSITE" id="PS00770">
    <property type="entry name" value="AA_TRANSFER_CLASS_4"/>
    <property type="match status" value="1"/>
</dbReference>
<evidence type="ECO:0000256" key="1">
    <source>
        <dbReference type="ARBA" id="ARBA00001933"/>
    </source>
</evidence>
<dbReference type="GO" id="GO:0005829">
    <property type="term" value="C:cytosol"/>
    <property type="evidence" value="ECO:0007669"/>
    <property type="project" value="TreeGrafter"/>
</dbReference>
<dbReference type="PANTHER" id="PTHR42743">
    <property type="entry name" value="AMINO-ACID AMINOTRANSFERASE"/>
    <property type="match status" value="1"/>
</dbReference>
<organism evidence="13 14">
    <name type="scientific">Neptunicella marina</name>
    <dbReference type="NCBI Taxonomy" id="2125989"/>
    <lineage>
        <taxon>Bacteria</taxon>
        <taxon>Pseudomonadati</taxon>
        <taxon>Pseudomonadota</taxon>
        <taxon>Gammaproteobacteria</taxon>
        <taxon>Alteromonadales</taxon>
        <taxon>Alteromonadaceae</taxon>
        <taxon>Neptunicella</taxon>
    </lineage>
</organism>
<evidence type="ECO:0000256" key="8">
    <source>
        <dbReference type="ARBA" id="ARBA00054027"/>
    </source>
</evidence>
<keyword evidence="13" id="KW-0032">Aminotransferase</keyword>
<proteinExistence type="inferred from homology"/>
<dbReference type="Pfam" id="PF01063">
    <property type="entry name" value="Aminotran_4"/>
    <property type="match status" value="1"/>
</dbReference>
<dbReference type="InterPro" id="IPR043131">
    <property type="entry name" value="BCAT-like_N"/>
</dbReference>
<dbReference type="InterPro" id="IPR050571">
    <property type="entry name" value="Class-IV_PLP-Dep_Aminotrnsfr"/>
</dbReference>
<reference evidence="13" key="2">
    <citation type="submission" date="2020-08" db="EMBL/GenBank/DDBJ databases">
        <authorList>
            <person name="Lai Q."/>
        </authorList>
    </citation>
    <scope>NUCLEOTIDE SEQUENCE</scope>
    <source>
        <strain evidence="13">S27-2</strain>
    </source>
</reference>
<dbReference type="AlphaFoldDB" id="A0A8J6IRQ3"/>
<keyword evidence="14" id="KW-1185">Reference proteome</keyword>
<keyword evidence="3 12" id="KW-0663">Pyridoxal phosphate</keyword>
<evidence type="ECO:0000256" key="2">
    <source>
        <dbReference type="ARBA" id="ARBA00009320"/>
    </source>
</evidence>
<accession>A0A8J6IRQ3</accession>
<dbReference type="FunFam" id="3.20.10.10:FF:000002">
    <property type="entry name" value="D-alanine aminotransferase"/>
    <property type="match status" value="1"/>
</dbReference>
<dbReference type="GO" id="GO:0046656">
    <property type="term" value="P:folic acid biosynthetic process"/>
    <property type="evidence" value="ECO:0007669"/>
    <property type="project" value="UniProtKB-KW"/>
</dbReference>
<dbReference type="InterPro" id="IPR018300">
    <property type="entry name" value="Aminotrans_IV_CS"/>
</dbReference>
<dbReference type="Gene3D" id="3.20.10.10">
    <property type="entry name" value="D-amino Acid Aminotransferase, subunit A, domain 2"/>
    <property type="match status" value="1"/>
</dbReference>
<evidence type="ECO:0000313" key="13">
    <source>
        <dbReference type="EMBL" id="MBC3764388.1"/>
    </source>
</evidence>
<evidence type="ECO:0000256" key="7">
    <source>
        <dbReference type="ARBA" id="ARBA00049529"/>
    </source>
</evidence>
<comment type="cofactor">
    <cofactor evidence="1 12">
        <name>pyridoxal 5'-phosphate</name>
        <dbReference type="ChEBI" id="CHEBI:597326"/>
    </cofactor>
</comment>
<evidence type="ECO:0000256" key="10">
    <source>
        <dbReference type="ARBA" id="ARBA00080135"/>
    </source>
</evidence>
<dbReference type="CDD" id="cd01558">
    <property type="entry name" value="D-AAT_like"/>
    <property type="match status" value="1"/>
</dbReference>
<dbReference type="Gene3D" id="3.30.470.10">
    <property type="match status" value="1"/>
</dbReference>
<keyword evidence="13" id="KW-0808">Transferase</keyword>
<dbReference type="GO" id="GO:0008483">
    <property type="term" value="F:transaminase activity"/>
    <property type="evidence" value="ECO:0007669"/>
    <property type="project" value="UniProtKB-KW"/>
</dbReference>
<dbReference type="EMBL" id="JACNEP010000001">
    <property type="protein sequence ID" value="MBC3764388.1"/>
    <property type="molecule type" value="Genomic_DNA"/>
</dbReference>
<dbReference type="GO" id="GO:0008652">
    <property type="term" value="P:amino acid biosynthetic process"/>
    <property type="evidence" value="ECO:0007669"/>
    <property type="project" value="UniProtKB-ARBA"/>
</dbReference>
<evidence type="ECO:0000256" key="11">
    <source>
        <dbReference type="RuleBase" id="RU004106"/>
    </source>
</evidence>
<dbReference type="GO" id="GO:0008696">
    <property type="term" value="F:4-amino-4-deoxychorismate lyase activity"/>
    <property type="evidence" value="ECO:0007669"/>
    <property type="project" value="UniProtKB-EC"/>
</dbReference>
<dbReference type="RefSeq" id="WP_186504865.1">
    <property type="nucleotide sequence ID" value="NZ_JACNEP010000001.1"/>
</dbReference>
<protein>
    <recommendedName>
        <fullName evidence="9">Aminodeoxychorismate lyase</fullName>
        <ecNumber evidence="6">4.1.3.38</ecNumber>
    </recommendedName>
    <alternativeName>
        <fullName evidence="10">4-amino-4-deoxychorismate lyase</fullName>
    </alternativeName>
</protein>
<comment type="catalytic activity">
    <reaction evidence="7">
        <text>4-amino-4-deoxychorismate = 4-aminobenzoate + pyruvate + H(+)</text>
        <dbReference type="Rhea" id="RHEA:16201"/>
        <dbReference type="ChEBI" id="CHEBI:15361"/>
        <dbReference type="ChEBI" id="CHEBI:15378"/>
        <dbReference type="ChEBI" id="CHEBI:17836"/>
        <dbReference type="ChEBI" id="CHEBI:58406"/>
        <dbReference type="EC" id="4.1.3.38"/>
    </reaction>
</comment>
<reference evidence="13" key="1">
    <citation type="journal article" date="2018" name="Int. J. Syst. Evol. Microbiol.">
        <title>Neptunicella marina gen. nov., sp. nov., isolated from surface seawater.</title>
        <authorList>
            <person name="Liu X."/>
            <person name="Lai Q."/>
            <person name="Du Y."/>
            <person name="Zhang X."/>
            <person name="Liu Z."/>
            <person name="Sun F."/>
            <person name="Shao Z."/>
        </authorList>
    </citation>
    <scope>NUCLEOTIDE SEQUENCE</scope>
    <source>
        <strain evidence="13">S27-2</strain>
    </source>
</reference>
<comment type="function">
    <text evidence="8">Involved in the biosynthesis of p-aminobenzoate (PABA), a precursor of tetrahydrofolate. Converts 4-amino-4-deoxychorismate into 4-aminobenzoate (PABA) and pyruvate.</text>
</comment>
<evidence type="ECO:0000256" key="4">
    <source>
        <dbReference type="ARBA" id="ARBA00022909"/>
    </source>
</evidence>
<comment type="pathway">
    <text evidence="5">Cofactor biosynthesis; tetrahydrofolate biosynthesis; 4-aminobenzoate from chorismate: step 2/2.</text>
</comment>
<gene>
    <name evidence="13" type="ORF">H8B19_00740</name>
</gene>
<evidence type="ECO:0000256" key="6">
    <source>
        <dbReference type="ARBA" id="ARBA00035676"/>
    </source>
</evidence>
<comment type="similarity">
    <text evidence="2 11">Belongs to the class-IV pyridoxal-phosphate-dependent aminotransferase family.</text>
</comment>
<dbReference type="InterPro" id="IPR043132">
    <property type="entry name" value="BCAT-like_C"/>
</dbReference>
<sequence length="285" mass="31844">MSIAFLNGEFLPLSEARISPLDRGFLFGDGIYEVVPSYQGKLVGMVPHIERMQSGLASIGIKFDWSMDKWQTVIDQLLEQNGKGNLGVYIHVSRGADTKRFHAYPDNVEPTVFLFCYDIPSSPTADASKTKGLKVNTQQDLRWQRCNIKSTSLLGNVMHFQQGYANGYHESLLFNENNELTEASSCNAYIVKDGVVITPPLDNQILPGVTRKILLDILRKDGSITVEERVVNMHEVKNADEVWITSSSKDIAAVIEVDGQPVADGKIGPVWQKAMQLFSEQKFNY</sequence>
<dbReference type="InterPro" id="IPR001544">
    <property type="entry name" value="Aminotrans_IV"/>
</dbReference>
<dbReference type="PANTHER" id="PTHR42743:SF10">
    <property type="entry name" value="D-ALANINE AMINOTRANSFERASE"/>
    <property type="match status" value="1"/>
</dbReference>
<evidence type="ECO:0000256" key="12">
    <source>
        <dbReference type="RuleBase" id="RU004516"/>
    </source>
</evidence>
<keyword evidence="4" id="KW-0289">Folate biosynthesis</keyword>
<evidence type="ECO:0000313" key="14">
    <source>
        <dbReference type="Proteomes" id="UP000601768"/>
    </source>
</evidence>
<evidence type="ECO:0000256" key="3">
    <source>
        <dbReference type="ARBA" id="ARBA00022898"/>
    </source>
</evidence>
<evidence type="ECO:0000256" key="5">
    <source>
        <dbReference type="ARBA" id="ARBA00035633"/>
    </source>
</evidence>
<dbReference type="EC" id="4.1.3.38" evidence="6"/>
<comment type="caution">
    <text evidence="13">The sequence shown here is derived from an EMBL/GenBank/DDBJ whole genome shotgun (WGS) entry which is preliminary data.</text>
</comment>
<name>A0A8J6IRQ3_9ALTE</name>